<feature type="region of interest" description="Disordered" evidence="1">
    <location>
        <begin position="1"/>
        <end position="256"/>
    </location>
</feature>
<evidence type="ECO:0000256" key="1">
    <source>
        <dbReference type="SAM" id="MobiDB-lite"/>
    </source>
</evidence>
<protein>
    <submittedName>
        <fullName evidence="2">Uncharacterized protein</fullName>
    </submittedName>
</protein>
<feature type="region of interest" description="Disordered" evidence="1">
    <location>
        <begin position="279"/>
        <end position="321"/>
    </location>
</feature>
<evidence type="ECO:0000313" key="2">
    <source>
        <dbReference type="EMBL" id="CAK0799901.1"/>
    </source>
</evidence>
<accession>A0ABN9Q624</accession>
<feature type="non-terminal residue" evidence="2">
    <location>
        <position position="1"/>
    </location>
</feature>
<reference evidence="2" key="1">
    <citation type="submission" date="2023-10" db="EMBL/GenBank/DDBJ databases">
        <authorList>
            <person name="Chen Y."/>
            <person name="Shah S."/>
            <person name="Dougan E. K."/>
            <person name="Thang M."/>
            <person name="Chan C."/>
        </authorList>
    </citation>
    <scope>NUCLEOTIDE SEQUENCE [LARGE SCALE GENOMIC DNA]</scope>
</reference>
<dbReference type="EMBL" id="CAUYUJ010002241">
    <property type="protein sequence ID" value="CAK0799901.1"/>
    <property type="molecule type" value="Genomic_DNA"/>
</dbReference>
<evidence type="ECO:0000313" key="3">
    <source>
        <dbReference type="Proteomes" id="UP001189429"/>
    </source>
</evidence>
<feature type="compositionally biased region" description="Gly residues" evidence="1">
    <location>
        <begin position="188"/>
        <end position="197"/>
    </location>
</feature>
<comment type="caution">
    <text evidence="2">The sequence shown here is derived from an EMBL/GenBank/DDBJ whole genome shotgun (WGS) entry which is preliminary data.</text>
</comment>
<proteinExistence type="predicted"/>
<feature type="compositionally biased region" description="Low complexity" evidence="1">
    <location>
        <begin position="311"/>
        <end position="321"/>
    </location>
</feature>
<sequence>RTSAPRPRPRHRRRAALPVLPPCLGGGGPAADRRGAGEAPAAGREPLPPGAARRGRRGGGGAGGHIGRRRGDLEDDVHRHRQGGGLRVRAGHGLLPVAALPAAVPRRGTAAVARARLRYRAAAAGPRGRQPAPEPEGPRARPGPLPREVSPHGRRGPAAVQRGRHRARAVQPQRAVGAPVLLGVPERVGGGEAGAGDGQLRAEPVRHEADGVPVARRRTTSSGPRSWASAPPSRWRPAAGDRARRRCAPSRKIAGASKRWAAIRGSSYGCAWTRWRSPTSTACSARPWRSPRLRATTGGSLAAERARQTAPLLSSLLPPLP</sequence>
<keyword evidence="3" id="KW-1185">Reference proteome</keyword>
<feature type="compositionally biased region" description="Low complexity" evidence="1">
    <location>
        <begin position="221"/>
        <end position="240"/>
    </location>
</feature>
<dbReference type="Proteomes" id="UP001189429">
    <property type="component" value="Unassembled WGS sequence"/>
</dbReference>
<feature type="non-terminal residue" evidence="2">
    <location>
        <position position="321"/>
    </location>
</feature>
<feature type="compositionally biased region" description="Basic and acidic residues" evidence="1">
    <location>
        <begin position="69"/>
        <end position="78"/>
    </location>
</feature>
<organism evidence="2 3">
    <name type="scientific">Prorocentrum cordatum</name>
    <dbReference type="NCBI Taxonomy" id="2364126"/>
    <lineage>
        <taxon>Eukaryota</taxon>
        <taxon>Sar</taxon>
        <taxon>Alveolata</taxon>
        <taxon>Dinophyceae</taxon>
        <taxon>Prorocentrales</taxon>
        <taxon>Prorocentraceae</taxon>
        <taxon>Prorocentrum</taxon>
    </lineage>
</organism>
<gene>
    <name evidence="2" type="ORF">PCOR1329_LOCUS8218</name>
</gene>
<feature type="compositionally biased region" description="Low complexity" evidence="1">
    <location>
        <begin position="94"/>
        <end position="131"/>
    </location>
</feature>
<name>A0ABN9Q624_9DINO</name>